<protein>
    <submittedName>
        <fullName evidence="1">Uncharacterized protein</fullName>
    </submittedName>
</protein>
<gene>
    <name evidence="1" type="ORF">AFUS01_LOCUS46946</name>
</gene>
<proteinExistence type="predicted"/>
<accession>A0A8J2LU45</accession>
<dbReference type="OrthoDB" id="8247842at2759"/>
<dbReference type="AlphaFoldDB" id="A0A8J2LU45"/>
<organism evidence="1 2">
    <name type="scientific">Allacma fusca</name>
    <dbReference type="NCBI Taxonomy" id="39272"/>
    <lineage>
        <taxon>Eukaryota</taxon>
        <taxon>Metazoa</taxon>
        <taxon>Ecdysozoa</taxon>
        <taxon>Arthropoda</taxon>
        <taxon>Hexapoda</taxon>
        <taxon>Collembola</taxon>
        <taxon>Symphypleona</taxon>
        <taxon>Sminthuridae</taxon>
        <taxon>Allacma</taxon>
    </lineage>
</organism>
<evidence type="ECO:0000313" key="1">
    <source>
        <dbReference type="EMBL" id="CAG7837911.1"/>
    </source>
</evidence>
<name>A0A8J2LU45_9HEXA</name>
<evidence type="ECO:0000313" key="2">
    <source>
        <dbReference type="Proteomes" id="UP000708208"/>
    </source>
</evidence>
<sequence length="233" mass="27031">MYILMYLQGKLTGRTERQTQKLKALRIEATHPWVNESQAISYLRLLYYMCKQILGKMQLNILGMKLSHKIDIEVKTEIFNNRPEFYFIVLTATMASPKIEQPLLESLTDGQTTKVMVSMTDKTEEVLRGLENREYADRADRLNTINRELTALAERSQQPVIELLEKEKERIPITWKTMWISNQVIIDGADLQLVQKIAGIQNVAKIEGEKFMQLHKSLVRPVEQPKPVDQDTK</sequence>
<reference evidence="1" key="1">
    <citation type="submission" date="2021-06" db="EMBL/GenBank/DDBJ databases">
        <authorList>
            <person name="Hodson N. C."/>
            <person name="Mongue J. A."/>
            <person name="Jaron S. K."/>
        </authorList>
    </citation>
    <scope>NUCLEOTIDE SEQUENCE</scope>
</reference>
<dbReference type="EMBL" id="CAJVCH010571586">
    <property type="protein sequence ID" value="CAG7837911.1"/>
    <property type="molecule type" value="Genomic_DNA"/>
</dbReference>
<comment type="caution">
    <text evidence="1">The sequence shown here is derived from an EMBL/GenBank/DDBJ whole genome shotgun (WGS) entry which is preliminary data.</text>
</comment>
<dbReference type="Proteomes" id="UP000708208">
    <property type="component" value="Unassembled WGS sequence"/>
</dbReference>
<keyword evidence="2" id="KW-1185">Reference proteome</keyword>